<reference evidence="3" key="1">
    <citation type="journal article" date="2022" name="Nat. Microbiol.">
        <title>Unique mobile elements and scalable gene flow at the prokaryote-eukaryote boundary revealed by circularized Asgard archaea genomes.</title>
        <authorList>
            <person name="Wu F."/>
            <person name="Speth D.R."/>
            <person name="Philosof A."/>
            <person name="Cremiere A."/>
            <person name="Narayanan A."/>
            <person name="Barco R.A."/>
            <person name="Connon S.A."/>
            <person name="Amend J.P."/>
            <person name="Antoshechkin I.A."/>
            <person name="Orphan V.J."/>
        </authorList>
    </citation>
    <scope>NUCLEOTIDE SEQUENCE</scope>
    <source>
        <strain evidence="3">PM71</strain>
    </source>
</reference>
<dbReference type="AlphaFoldDB" id="A0A9Y1BN16"/>
<gene>
    <name evidence="3" type="ORF">K9W45_05885</name>
</gene>
<comment type="similarity">
    <text evidence="1">Belongs to the CGI121/TPRKB family.</text>
</comment>
<name>A0A9Y1BN16_9ARCH</name>
<proteinExistence type="inferred from homology"/>
<dbReference type="InterPro" id="IPR013926">
    <property type="entry name" value="CGI121/TPRKB"/>
</dbReference>
<accession>A0A9Y1BN16</accession>
<evidence type="ECO:0000256" key="2">
    <source>
        <dbReference type="ARBA" id="ARBA00022694"/>
    </source>
</evidence>
<dbReference type="NCBIfam" id="NF011465">
    <property type="entry name" value="PRK14886.1-1"/>
    <property type="match status" value="1"/>
</dbReference>
<dbReference type="Proteomes" id="UP001201020">
    <property type="component" value="Chromosome"/>
</dbReference>
<dbReference type="GO" id="GO:0000408">
    <property type="term" value="C:EKC/KEOPS complex"/>
    <property type="evidence" value="ECO:0007669"/>
    <property type="project" value="TreeGrafter"/>
</dbReference>
<dbReference type="EMBL" id="CP084166">
    <property type="protein sequence ID" value="UJG41994.1"/>
    <property type="molecule type" value="Genomic_DNA"/>
</dbReference>
<dbReference type="Pfam" id="PF08617">
    <property type="entry name" value="CGI-121"/>
    <property type="match status" value="1"/>
</dbReference>
<dbReference type="GO" id="GO:0005829">
    <property type="term" value="C:cytosol"/>
    <property type="evidence" value="ECO:0007669"/>
    <property type="project" value="TreeGrafter"/>
</dbReference>
<dbReference type="PANTHER" id="PTHR15840">
    <property type="entry name" value="CGI-121 FAMILY MEMBER"/>
    <property type="match status" value="1"/>
</dbReference>
<evidence type="ECO:0000256" key="1">
    <source>
        <dbReference type="ARBA" id="ARBA00005546"/>
    </source>
</evidence>
<dbReference type="PANTHER" id="PTHR15840:SF10">
    <property type="entry name" value="EKC_KEOPS COMPLEX SUBUNIT TPRKB"/>
    <property type="match status" value="1"/>
</dbReference>
<sequence length="178" mass="20730">MKEQSNNSFTFSFSYLIYQLPKIYSIEKIIELIKTYNLKNKSVTFQVINPKYIISKKQLEIAIYQTMVAFHSNENIARDKGTELLLRLSGHRQIKKALKVFGIEEQSEYVMFIGFGDSEEEINRSLVKISEEIGFNVKESIQLPVSNIKILKDFYDYNENIDDLEKAAIEKIVTLKLD</sequence>
<dbReference type="SUPFAM" id="SSF143870">
    <property type="entry name" value="PF0523-like"/>
    <property type="match status" value="1"/>
</dbReference>
<dbReference type="Gene3D" id="3.30.2380.10">
    <property type="entry name" value="CGI121/TPRKB"/>
    <property type="match status" value="1"/>
</dbReference>
<dbReference type="InterPro" id="IPR036504">
    <property type="entry name" value="CGI121/TPRKB_sf"/>
</dbReference>
<evidence type="ECO:0008006" key="4">
    <source>
        <dbReference type="Google" id="ProtNLM"/>
    </source>
</evidence>
<dbReference type="GO" id="GO:0002949">
    <property type="term" value="P:tRNA threonylcarbamoyladenosine modification"/>
    <property type="evidence" value="ECO:0007669"/>
    <property type="project" value="TreeGrafter"/>
</dbReference>
<organism evidence="3">
    <name type="scientific">Candidatus Heimdallarchaeum aukensis</name>
    <dbReference type="NCBI Taxonomy" id="2876573"/>
    <lineage>
        <taxon>Archaea</taxon>
        <taxon>Promethearchaeati</taxon>
        <taxon>Candidatus Heimdallarchaeota</taxon>
        <taxon>Candidatus Heimdallarchaeia (ex Rinke et al. 2021) (nom. nud.)</taxon>
        <taxon>Candidatus Heimdallarchaeales</taxon>
        <taxon>Candidatus Heimdallarchaeaceae</taxon>
        <taxon>Candidatus Heimdallarchaeum</taxon>
    </lineage>
</organism>
<evidence type="ECO:0000313" key="3">
    <source>
        <dbReference type="EMBL" id="UJG41994.1"/>
    </source>
</evidence>
<protein>
    <recommendedName>
        <fullName evidence="4">EKC/KEOPS complex subunit CGI121</fullName>
    </recommendedName>
</protein>
<keyword evidence="2" id="KW-0819">tRNA processing</keyword>